<dbReference type="GO" id="GO:0003723">
    <property type="term" value="F:RNA binding"/>
    <property type="evidence" value="ECO:0007669"/>
    <property type="project" value="InterPro"/>
</dbReference>
<evidence type="ECO:0000313" key="2">
    <source>
        <dbReference type="Proteomes" id="UP000479710"/>
    </source>
</evidence>
<dbReference type="OrthoDB" id="1877836at2759"/>
<dbReference type="Pfam" id="PF20431">
    <property type="entry name" value="E_motif"/>
    <property type="match status" value="1"/>
</dbReference>
<dbReference type="Proteomes" id="UP000479710">
    <property type="component" value="Unassembled WGS sequence"/>
</dbReference>
<keyword evidence="2" id="KW-1185">Reference proteome</keyword>
<accession>A0A6G1BNR4</accession>
<reference evidence="1 2" key="1">
    <citation type="submission" date="2019-11" db="EMBL/GenBank/DDBJ databases">
        <title>Whole genome sequence of Oryza granulata.</title>
        <authorList>
            <person name="Li W."/>
        </authorList>
    </citation>
    <scope>NUCLEOTIDE SEQUENCE [LARGE SCALE GENOMIC DNA]</scope>
    <source>
        <strain evidence="2">cv. Menghai</strain>
        <tissue evidence="1">Leaf</tissue>
    </source>
</reference>
<organism evidence="1 2">
    <name type="scientific">Oryza meyeriana var. granulata</name>
    <dbReference type="NCBI Taxonomy" id="110450"/>
    <lineage>
        <taxon>Eukaryota</taxon>
        <taxon>Viridiplantae</taxon>
        <taxon>Streptophyta</taxon>
        <taxon>Embryophyta</taxon>
        <taxon>Tracheophyta</taxon>
        <taxon>Spermatophyta</taxon>
        <taxon>Magnoliopsida</taxon>
        <taxon>Liliopsida</taxon>
        <taxon>Poales</taxon>
        <taxon>Poaceae</taxon>
        <taxon>BOP clade</taxon>
        <taxon>Oryzoideae</taxon>
        <taxon>Oryzeae</taxon>
        <taxon>Oryzinae</taxon>
        <taxon>Oryza</taxon>
        <taxon>Oryza meyeriana</taxon>
    </lineage>
</organism>
<dbReference type="InterPro" id="IPR046848">
    <property type="entry name" value="E_motif"/>
</dbReference>
<gene>
    <name evidence="1" type="ORF">E2562_024506</name>
</gene>
<dbReference type="InterPro" id="IPR046960">
    <property type="entry name" value="PPR_At4g14850-like_plant"/>
</dbReference>
<dbReference type="PANTHER" id="PTHR47926">
    <property type="entry name" value="PENTATRICOPEPTIDE REPEAT-CONTAINING PROTEIN"/>
    <property type="match status" value="1"/>
</dbReference>
<evidence type="ECO:0008006" key="3">
    <source>
        <dbReference type="Google" id="ProtNLM"/>
    </source>
</evidence>
<dbReference type="PANTHER" id="PTHR47926:SF542">
    <property type="entry name" value="PENTATRICOPEPTIDE REPEAT-CONTAINING PROTEIN"/>
    <property type="match status" value="1"/>
</dbReference>
<comment type="caution">
    <text evidence="1">The sequence shown here is derived from an EMBL/GenBank/DDBJ whole genome shotgun (WGS) entry which is preliminary data.</text>
</comment>
<name>A0A6G1BNR4_9ORYZ</name>
<sequence>MRRVVAGTALGGGCAGFARGARGRCSTECPAEREDMCRMVSMKRIHKNTRLARIAAEQLFLLEPENGGNHVLLSNVYAASGNWENVVVARKYLRDSGAKKEMGRSWIEAKGKIHNAKSLSEISIDFTTLRMAHSWLQYGKWTKLIHDLHEGSSFL</sequence>
<dbReference type="AlphaFoldDB" id="A0A6G1BNR4"/>
<dbReference type="EMBL" id="SPHZ02000012">
    <property type="protein sequence ID" value="KAF0889441.1"/>
    <property type="molecule type" value="Genomic_DNA"/>
</dbReference>
<dbReference type="GO" id="GO:0009451">
    <property type="term" value="P:RNA modification"/>
    <property type="evidence" value="ECO:0007669"/>
    <property type="project" value="InterPro"/>
</dbReference>
<proteinExistence type="predicted"/>
<evidence type="ECO:0000313" key="1">
    <source>
        <dbReference type="EMBL" id="KAF0889441.1"/>
    </source>
</evidence>
<protein>
    <recommendedName>
        <fullName evidence="3">Pentatricopeptide repeat-containing protein</fullName>
    </recommendedName>
</protein>